<dbReference type="PROSITE" id="PS51192">
    <property type="entry name" value="HELICASE_ATP_BIND_1"/>
    <property type="match status" value="1"/>
</dbReference>
<feature type="domain" description="RdRp catalytic" evidence="13">
    <location>
        <begin position="682"/>
        <end position="811"/>
    </location>
</feature>
<feature type="transmembrane region" description="Helical" evidence="12">
    <location>
        <begin position="360"/>
        <end position="380"/>
    </location>
</feature>
<dbReference type="GO" id="GO:0005524">
    <property type="term" value="F:ATP binding"/>
    <property type="evidence" value="ECO:0007669"/>
    <property type="project" value="UniProtKB-KW"/>
</dbReference>
<evidence type="ECO:0000256" key="2">
    <source>
        <dbReference type="ARBA" id="ARBA00004340"/>
    </source>
</evidence>
<dbReference type="SUPFAM" id="SSF52540">
    <property type="entry name" value="P-loop containing nucleoside triphosphate hydrolases"/>
    <property type="match status" value="1"/>
</dbReference>
<dbReference type="GO" id="GO:0039694">
    <property type="term" value="P:viral RNA genome replication"/>
    <property type="evidence" value="ECO:0007669"/>
    <property type="project" value="InterPro"/>
</dbReference>
<dbReference type="Pfam" id="PF00680">
    <property type="entry name" value="RdRP_1"/>
    <property type="match status" value="1"/>
</dbReference>
<keyword evidence="9" id="KW-0067">ATP-binding</keyword>
<keyword evidence="12" id="KW-0472">Membrane</keyword>
<evidence type="ECO:0000256" key="7">
    <source>
        <dbReference type="ARBA" id="ARBA00022801"/>
    </source>
</evidence>
<organism evidence="15 16">
    <name type="scientific">Neurospora discreta fusarivirus 2</name>
    <dbReference type="NCBI Taxonomy" id="2776808"/>
    <lineage>
        <taxon>Viruses</taxon>
        <taxon>Riboviria</taxon>
        <taxon>Orthornavirae</taxon>
        <taxon>Pisuviricota</taxon>
        <taxon>Duplopiviricetes</taxon>
        <taxon>Durnavirales</taxon>
        <taxon>Fusariviridae</taxon>
        <taxon>Betafusarivirus</taxon>
        <taxon>Betafusarivirus neurosporae</taxon>
    </lineage>
</organism>
<keyword evidence="12" id="KW-1133">Transmembrane helix</keyword>
<keyword evidence="7" id="KW-0378">Hydrolase</keyword>
<dbReference type="PANTHER" id="PTHR18934">
    <property type="entry name" value="ATP-DEPENDENT RNA HELICASE"/>
    <property type="match status" value="1"/>
</dbReference>
<dbReference type="InterPro" id="IPR001205">
    <property type="entry name" value="RNA-dir_pol_C"/>
</dbReference>
<evidence type="ECO:0000313" key="16">
    <source>
        <dbReference type="Proteomes" id="UP000831295"/>
    </source>
</evidence>
<evidence type="ECO:0000256" key="9">
    <source>
        <dbReference type="ARBA" id="ARBA00022840"/>
    </source>
</evidence>
<evidence type="ECO:0000256" key="4">
    <source>
        <dbReference type="ARBA" id="ARBA00022679"/>
    </source>
</evidence>
<dbReference type="InterPro" id="IPR043502">
    <property type="entry name" value="DNA/RNA_pol_sf"/>
</dbReference>
<keyword evidence="4" id="KW-0808">Transferase</keyword>
<feature type="transmembrane region" description="Helical" evidence="12">
    <location>
        <begin position="134"/>
        <end position="162"/>
    </location>
</feature>
<dbReference type="InterPro" id="IPR027417">
    <property type="entry name" value="P-loop_NTPase"/>
</dbReference>
<dbReference type="InterPro" id="IPR014001">
    <property type="entry name" value="Helicase_ATP-bd"/>
</dbReference>
<evidence type="ECO:0000256" key="5">
    <source>
        <dbReference type="ARBA" id="ARBA00022695"/>
    </source>
</evidence>
<sequence>MAANMDGCRGWWGSFKGSTEEFKSTISKLLEFTAGTLKHDSDLLAASLVSKTMPAWFDFDASDVGGWLDFPVVTLWGEWQRGENAYFITNRVKPPVSMTHKIYIYECGIAAILLVAYAIITELWLLYVGVGYSFLWMISLVYGTILGQLWFVVLGLFLWSWYYFLNTLFYEKIPNNVFNTIEILRGEASQSAKPNPISDAVQYFFYLIFKDDWHTYYRKYDLCLAKVQYNWTCLRQKGLHKKWLVLFIGFLWSLITLDMFRKLVRFSHWLVWTFWTLVVCAIQVNWTPLNTFCVALQIVRIYVWLHWLAYKVAQYCMALMGLLTLRRPRSVGAAEDNVVWVDMTGFQYIRIKAKMIRLNIVTEMLYFLKWIGFLVVVYSAQSDSFKLRAVLTQGAMDVTQYINELDPPQFIRSFRFFKDKQAIDDTLDLLRELGYPVESDITTQEPVWFDKSVLYKDWVTTGTNFVTGLAPLRIFKGLEFNKVRELAVPYKWSDEYVDIQNELESTSRYFQDVNVSLPNFEAAVDATWDSVKTIFAGSRITPFYMIYKNWKKNYNVGPFATSVRRPRNKLGYHVKMKRREDVGRFKNTKEYLAYWKRLYQNFPRMASFANVFYKSEALPPKKWTIGRIRTVVASYLPQYLWQMTFSYQSNHNLKPTQTPIKVGLPLTGFWLTQLFERHLSFKHHYAGDMTNFDSSISGEIMKAIKAIRTRGFENHRKVEMIKNMIDLNYDTIQNILLLTPSTGNIYKKGSGLTTGHASTSMDNSLTTVFLYMTAWVTLTGRNAADFKYFNELSCYGDDHILSIHEMAPRNWTFHNIQKLMATWGVQMRDEVEFITKVDLKTGEKVKVRARKSTELYPLPFLSKYCRKPTAEDVEDWHEAFGNRLLPKVLVYHDPVGLLGKAAAGSKQRNVEYRLTRLHSYIAMSAFNRPTYDALKVMAETIIRRYPKVPGKLKKIPTFAEVNRKFMDPNTKLKDVDSENPDDASLDELAGEAIQYGQMGVMDYIHNYLAVVPDVLNPSIQRIGYSVVTHRLVQPCLEWPKELVRVSNQVVTQGHFDKLMHQTPYKFLVDHSMPTVKCNEATLLVRHWIYMLFRSNDSDLNIFGMFDKFLIKVANLQFIMNGKVSSKVQQFSFPIRNTVLIILLSALQVPDVHIEYAEDSWFSVGNALLSLKLPDFSHYINRLSSLVSARIWHSIPPNFRELNYLIRGVPQGSWHYIMAGTGTGKSTNFIQFLDLYGPKTWEKIIVVEPRSKVVKGLVGYMKGLGLNCSGATTGLTLDPRARVWYVTAQECFLHLDWLNEGNLIVIDEAHLDEEVYSVLFKYLKKKTQCTTFLLSATPRDDQKVLVDSFTEVAIPKVYDTTEVDYPGHTLHVSSDYRSSKYWLLVYLNQVQNIMMMNKGYGKYLIFVNDKKDIDFMLTHLKGRGAGLSSSLDLPTDEDHDFIVTTAVADVAITVPGITHVITPNFKRSIEPTGATTVAPAFIPLDGSTIRQRKGRTGRTNNGWFYLLKFEFDEKGVVQEPSEKSNPMLVANWVLQGLPLEVLATTTPEVFDFRGPKRDHTATAKLVAEMEQAIKDQSLVVEVLDKDLSTEDPSHVPIRVMLRGDKTGVKKLMPIRSLRSHNMEDPPSLYGYKLDFSNQLNALTLYVANQFKMFGQGTNTAMWVNPQNLKPV</sequence>
<keyword evidence="8" id="KW-0347">Helicase</keyword>
<feature type="transmembrane region" description="Helical" evidence="12">
    <location>
        <begin position="269"/>
        <end position="289"/>
    </location>
</feature>
<evidence type="ECO:0000256" key="11">
    <source>
        <dbReference type="ARBA" id="ARBA00022953"/>
    </source>
</evidence>
<keyword evidence="5" id="KW-0548">Nucleotidyltransferase</keyword>
<dbReference type="GO" id="GO:0044423">
    <property type="term" value="C:virion component"/>
    <property type="evidence" value="ECO:0007669"/>
    <property type="project" value="UniProtKB-KW"/>
</dbReference>
<accession>A0AAD1NGL4</accession>
<dbReference type="PROSITE" id="PS50507">
    <property type="entry name" value="RDRP_SSRNA_POS"/>
    <property type="match status" value="1"/>
</dbReference>
<dbReference type="Proteomes" id="UP000831295">
    <property type="component" value="Segment"/>
</dbReference>
<dbReference type="Gene3D" id="3.40.50.300">
    <property type="entry name" value="P-loop containing nucleotide triphosphate hydrolases"/>
    <property type="match status" value="2"/>
</dbReference>
<feature type="domain" description="Helicase ATP-binding" evidence="14">
    <location>
        <begin position="1205"/>
        <end position="1355"/>
    </location>
</feature>
<dbReference type="InterPro" id="IPR007094">
    <property type="entry name" value="RNA-dir_pol_PSvirus"/>
</dbReference>
<dbReference type="KEGG" id="vg:80537631"/>
<evidence type="ECO:0000256" key="3">
    <source>
        <dbReference type="ARBA" id="ARBA00022484"/>
    </source>
</evidence>
<dbReference type="GeneID" id="80537631"/>
<dbReference type="GO" id="GO:0003968">
    <property type="term" value="F:RNA-directed RNA polymerase activity"/>
    <property type="evidence" value="ECO:0007669"/>
    <property type="project" value="UniProtKB-KW"/>
</dbReference>
<dbReference type="Gene3D" id="3.30.70.270">
    <property type="match status" value="1"/>
</dbReference>
<keyword evidence="6" id="KW-0547">Nucleotide-binding</keyword>
<keyword evidence="11" id="KW-0693">Viral RNA replication</keyword>
<dbReference type="RefSeq" id="YP_010799279.1">
    <property type="nucleotide sequence ID" value="NC_076612.1"/>
</dbReference>
<dbReference type="Pfam" id="PF00271">
    <property type="entry name" value="Helicase_C"/>
    <property type="match status" value="1"/>
</dbReference>
<evidence type="ECO:0000256" key="12">
    <source>
        <dbReference type="SAM" id="Phobius"/>
    </source>
</evidence>
<dbReference type="PANTHER" id="PTHR18934:SF91">
    <property type="entry name" value="PRE-MRNA-SPLICING FACTOR ATP-DEPENDENT RNA HELICASE PRP16"/>
    <property type="match status" value="1"/>
</dbReference>
<keyword evidence="12" id="KW-0812">Transmembrane</keyword>
<evidence type="ECO:0000313" key="15">
    <source>
        <dbReference type="EMBL" id="BCL64194.1"/>
    </source>
</evidence>
<dbReference type="GO" id="GO:0004386">
    <property type="term" value="F:helicase activity"/>
    <property type="evidence" value="ECO:0007669"/>
    <property type="project" value="UniProtKB-KW"/>
</dbReference>
<reference evidence="15" key="1">
    <citation type="journal article" date="2020" name="Nat. Commun.">
        <title>Establishment of Neurospora crassa as a model organism for fungal virology.</title>
        <authorList>
            <person name="Honda S."/>
            <person name="Eusebio-Cope A."/>
            <person name="Miyashita S."/>
            <person name="Yokoyama A."/>
            <person name="Aulia A."/>
            <person name="Shahi S."/>
            <person name="Kondo H."/>
            <person name="Suzuki N."/>
        </authorList>
    </citation>
    <scope>NUCLEOTIDE SEQUENCE</scope>
    <source>
        <strain evidence="15">NdFV2-W683</strain>
    </source>
</reference>
<keyword evidence="16" id="KW-1185">Reference proteome</keyword>
<evidence type="ECO:0000259" key="14">
    <source>
        <dbReference type="PROSITE" id="PS51192"/>
    </source>
</evidence>
<proteinExistence type="predicted"/>
<evidence type="ECO:0000256" key="6">
    <source>
        <dbReference type="ARBA" id="ARBA00022741"/>
    </source>
</evidence>
<name>A0AAD1NGL4_9VIRU</name>
<dbReference type="GO" id="GO:0043657">
    <property type="term" value="C:host cell"/>
    <property type="evidence" value="ECO:0007669"/>
    <property type="project" value="UniProtKB-SubCell"/>
</dbReference>
<gene>
    <name evidence="15" type="primary">ORF1</name>
</gene>
<evidence type="ECO:0000256" key="1">
    <source>
        <dbReference type="ARBA" id="ARBA00004328"/>
    </source>
</evidence>
<comment type="subcellular location">
    <subcellularLocation>
        <location evidence="2">Host cell</location>
    </subcellularLocation>
    <subcellularLocation>
        <location evidence="1">Virion</location>
    </subcellularLocation>
</comment>
<dbReference type="SMART" id="SM00490">
    <property type="entry name" value="HELICc"/>
    <property type="match status" value="1"/>
</dbReference>
<dbReference type="GO" id="GO:0006351">
    <property type="term" value="P:DNA-templated transcription"/>
    <property type="evidence" value="ECO:0007669"/>
    <property type="project" value="InterPro"/>
</dbReference>
<dbReference type="SUPFAM" id="SSF56672">
    <property type="entry name" value="DNA/RNA polymerases"/>
    <property type="match status" value="1"/>
</dbReference>
<keyword evidence="3 15" id="KW-0696">RNA-directed RNA polymerase</keyword>
<evidence type="ECO:0000256" key="10">
    <source>
        <dbReference type="ARBA" id="ARBA00022844"/>
    </source>
</evidence>
<evidence type="ECO:0000256" key="8">
    <source>
        <dbReference type="ARBA" id="ARBA00022806"/>
    </source>
</evidence>
<dbReference type="GO" id="GO:0003723">
    <property type="term" value="F:RNA binding"/>
    <property type="evidence" value="ECO:0007669"/>
    <property type="project" value="InterPro"/>
</dbReference>
<protein>
    <submittedName>
        <fullName evidence="15">RNA-dependent RNA polymerase</fullName>
    </submittedName>
</protein>
<dbReference type="EMBL" id="LC586030">
    <property type="protein sequence ID" value="BCL64194.1"/>
    <property type="molecule type" value="Genomic_RNA"/>
</dbReference>
<feature type="transmembrane region" description="Helical" evidence="12">
    <location>
        <begin position="102"/>
        <end position="127"/>
    </location>
</feature>
<keyword evidence="10" id="KW-0946">Virion</keyword>
<feature type="transmembrane region" description="Helical" evidence="12">
    <location>
        <begin position="243"/>
        <end position="260"/>
    </location>
</feature>
<evidence type="ECO:0000259" key="13">
    <source>
        <dbReference type="PROSITE" id="PS50507"/>
    </source>
</evidence>
<dbReference type="GO" id="GO:0016787">
    <property type="term" value="F:hydrolase activity"/>
    <property type="evidence" value="ECO:0007669"/>
    <property type="project" value="UniProtKB-KW"/>
</dbReference>
<dbReference type="InterPro" id="IPR043128">
    <property type="entry name" value="Rev_trsase/Diguanyl_cyclase"/>
</dbReference>
<dbReference type="InterPro" id="IPR001650">
    <property type="entry name" value="Helicase_C-like"/>
</dbReference>